<dbReference type="Proteomes" id="UP000034601">
    <property type="component" value="Unassembled WGS sequence"/>
</dbReference>
<reference evidence="1 2" key="1">
    <citation type="journal article" date="2015" name="Nature">
        <title>rRNA introns, odd ribosomes, and small enigmatic genomes across a large radiation of phyla.</title>
        <authorList>
            <person name="Brown C.T."/>
            <person name="Hug L.A."/>
            <person name="Thomas B.C."/>
            <person name="Sharon I."/>
            <person name="Castelle C.J."/>
            <person name="Singh A."/>
            <person name="Wilkins M.J."/>
            <person name="Williams K.H."/>
            <person name="Banfield J.F."/>
        </authorList>
    </citation>
    <scope>NUCLEOTIDE SEQUENCE [LARGE SCALE GENOMIC DNA]</scope>
</reference>
<name>A0A0G0U3I8_9BACT</name>
<accession>A0A0G0U3I8</accession>
<dbReference type="AlphaFoldDB" id="A0A0G0U3I8"/>
<evidence type="ECO:0000313" key="2">
    <source>
        <dbReference type="Proteomes" id="UP000034601"/>
    </source>
</evidence>
<dbReference type="EMBL" id="LCAB01000003">
    <property type="protein sequence ID" value="KKR83648.1"/>
    <property type="molecule type" value="Genomic_DNA"/>
</dbReference>
<protein>
    <submittedName>
        <fullName evidence="1">Uncharacterized protein</fullName>
    </submittedName>
</protein>
<comment type="caution">
    <text evidence="1">The sequence shown here is derived from an EMBL/GenBank/DDBJ whole genome shotgun (WGS) entry which is preliminary data.</text>
</comment>
<sequence>MNQCNFIKTDKKRCKAKAIQADSFCFWHSEKMREKRTQAVHDGGKSPKRSYGRDDEIAISNTQDVLKLIEQTINDLRRNKTSTKLATAIGYLSGIALKTIEQSDLAKRLEVLEYAYKIKNESK</sequence>
<gene>
    <name evidence="1" type="ORF">UU29_C0003G0050</name>
</gene>
<evidence type="ECO:0000313" key="1">
    <source>
        <dbReference type="EMBL" id="KKR83648.1"/>
    </source>
</evidence>
<proteinExistence type="predicted"/>
<organism evidence="1 2">
    <name type="scientific">Candidatus Daviesbacteria bacterium GW2011_GWA2_40_9</name>
    <dbReference type="NCBI Taxonomy" id="1618424"/>
    <lineage>
        <taxon>Bacteria</taxon>
        <taxon>Candidatus Daviesiibacteriota</taxon>
    </lineage>
</organism>